<accession>A0ABR4TGR6</accession>
<evidence type="ECO:0008006" key="3">
    <source>
        <dbReference type="Google" id="ProtNLM"/>
    </source>
</evidence>
<gene>
    <name evidence="1" type="ORF">Z960_03485</name>
</gene>
<dbReference type="Pfam" id="PF04883">
    <property type="entry name" value="HK97-gp10_like"/>
    <property type="match status" value="1"/>
</dbReference>
<evidence type="ECO:0000313" key="2">
    <source>
        <dbReference type="Proteomes" id="UP000027937"/>
    </source>
</evidence>
<organism evidence="1 2">
    <name type="scientific">Clostridium haemolyticum NCTC 9693</name>
    <dbReference type="NCBI Taxonomy" id="1443114"/>
    <lineage>
        <taxon>Bacteria</taxon>
        <taxon>Bacillati</taxon>
        <taxon>Bacillota</taxon>
        <taxon>Clostridia</taxon>
        <taxon>Eubacteriales</taxon>
        <taxon>Clostridiaceae</taxon>
        <taxon>Clostridium</taxon>
    </lineage>
</organism>
<keyword evidence="2" id="KW-1185">Reference proteome</keyword>
<dbReference type="Proteomes" id="UP000027937">
    <property type="component" value="Unassembled WGS sequence"/>
</dbReference>
<dbReference type="InterPro" id="IPR010064">
    <property type="entry name" value="HK97-gp10_tail"/>
</dbReference>
<protein>
    <recommendedName>
        <fullName evidence="3">HK97 gp10 family phage protein</fullName>
    </recommendedName>
</protein>
<comment type="caution">
    <text evidence="1">The sequence shown here is derived from an EMBL/GenBank/DDBJ whole genome shotgun (WGS) entry which is preliminary data.</text>
</comment>
<name>A0ABR4TGR6_CLOHA</name>
<reference evidence="1 2" key="1">
    <citation type="submission" date="2014-02" db="EMBL/GenBank/DDBJ databases">
        <title>Plasmidome dynamics in the species complex Clostridium novyi sensu lato converts strains of independent lineages into distinctly different pathogens.</title>
        <authorList>
            <person name="Skarin H."/>
            <person name="Segerman B."/>
        </authorList>
    </citation>
    <scope>NUCLEOTIDE SEQUENCE [LARGE SCALE GENOMIC DNA]</scope>
    <source>
        <strain evidence="1 2">NCTC 9693</strain>
    </source>
</reference>
<dbReference type="RefSeq" id="WP_039227991.1">
    <property type="nucleotide sequence ID" value="NZ_JENX01000026.1"/>
</dbReference>
<proteinExistence type="predicted"/>
<evidence type="ECO:0000313" key="1">
    <source>
        <dbReference type="EMBL" id="KEI18207.1"/>
    </source>
</evidence>
<dbReference type="EMBL" id="JENX01000026">
    <property type="protein sequence ID" value="KEI18207.1"/>
    <property type="molecule type" value="Genomic_DNA"/>
</dbReference>
<sequence>MSDVNFSFNGLSELMEEFKEAEKRVPDLSEKALKKGMNKVRKLSKEKTPYRDKDKRHIKNSYKVFPIEYESNGMNIKMTNKAPHFHLIEKGHRLVTKTGREIGFVQGQHMVERSMAEMEEEFPKQIEKMIKKILR</sequence>